<dbReference type="EMBL" id="BARS01029842">
    <property type="protein sequence ID" value="GAG09173.1"/>
    <property type="molecule type" value="Genomic_DNA"/>
</dbReference>
<comment type="caution">
    <text evidence="1">The sequence shown here is derived from an EMBL/GenBank/DDBJ whole genome shotgun (WGS) entry which is preliminary data.</text>
</comment>
<protein>
    <submittedName>
        <fullName evidence="1">Uncharacterized protein</fullName>
    </submittedName>
</protein>
<sequence>MIHIPVFHEGTFRAMVLAARHGLGCFRHRGRYWEPVAAGRRFGLYREGPDWLAWIQERAEDYEIFFYSRLLHGHCGRDGIVRPRAHLRRARGGAYRRSDEVGGAPG</sequence>
<accession>X0V9L4</accession>
<dbReference type="AlphaFoldDB" id="X0V9L4"/>
<name>X0V9L4_9ZZZZ</name>
<reference evidence="1" key="1">
    <citation type="journal article" date="2014" name="Front. Microbiol.">
        <title>High frequency of phylogenetically diverse reductive dehalogenase-homologous genes in deep subseafloor sedimentary metagenomes.</title>
        <authorList>
            <person name="Kawai M."/>
            <person name="Futagami T."/>
            <person name="Toyoda A."/>
            <person name="Takaki Y."/>
            <person name="Nishi S."/>
            <person name="Hori S."/>
            <person name="Arai W."/>
            <person name="Tsubouchi T."/>
            <person name="Morono Y."/>
            <person name="Uchiyama I."/>
            <person name="Ito T."/>
            <person name="Fujiyama A."/>
            <person name="Inagaki F."/>
            <person name="Takami H."/>
        </authorList>
    </citation>
    <scope>NUCLEOTIDE SEQUENCE</scope>
    <source>
        <strain evidence="1">Expedition CK06-06</strain>
    </source>
</reference>
<gene>
    <name evidence="1" type="ORF">S01H1_46590</name>
</gene>
<evidence type="ECO:0000313" key="1">
    <source>
        <dbReference type="EMBL" id="GAG09173.1"/>
    </source>
</evidence>
<organism evidence="1">
    <name type="scientific">marine sediment metagenome</name>
    <dbReference type="NCBI Taxonomy" id="412755"/>
    <lineage>
        <taxon>unclassified sequences</taxon>
        <taxon>metagenomes</taxon>
        <taxon>ecological metagenomes</taxon>
    </lineage>
</organism>
<proteinExistence type="predicted"/>